<gene>
    <name evidence="2" type="ORF">ABEU19_000090</name>
</gene>
<dbReference type="Proteomes" id="UP001629744">
    <property type="component" value="Unassembled WGS sequence"/>
</dbReference>
<keyword evidence="1" id="KW-0812">Transmembrane</keyword>
<evidence type="ECO:0000313" key="2">
    <source>
        <dbReference type="EMBL" id="MFM1726654.1"/>
    </source>
</evidence>
<feature type="transmembrane region" description="Helical" evidence="1">
    <location>
        <begin position="184"/>
        <end position="202"/>
    </location>
</feature>
<evidence type="ECO:0000313" key="3">
    <source>
        <dbReference type="Proteomes" id="UP001629744"/>
    </source>
</evidence>
<keyword evidence="1" id="KW-0472">Membrane</keyword>
<dbReference type="RefSeq" id="WP_348610061.1">
    <property type="nucleotide sequence ID" value="NZ_CP157276.1"/>
</dbReference>
<keyword evidence="1" id="KW-1133">Transmembrane helix</keyword>
<comment type="caution">
    <text evidence="2">The sequence shown here is derived from an EMBL/GenBank/DDBJ whole genome shotgun (WGS) entry which is preliminary data.</text>
</comment>
<accession>A0ABW9FM41</accession>
<feature type="transmembrane region" description="Helical" evidence="1">
    <location>
        <begin position="82"/>
        <end position="106"/>
    </location>
</feature>
<keyword evidence="3" id="KW-1185">Reference proteome</keyword>
<reference evidence="2 3" key="1">
    <citation type="submission" date="2023-11" db="EMBL/GenBank/DDBJ databases">
        <authorList>
            <person name="Val-Calvo J."/>
            <person name="Scortti M."/>
            <person name="Vazquez-Boland J."/>
        </authorList>
    </citation>
    <scope>NUCLEOTIDE SEQUENCE [LARGE SCALE GENOMIC DNA]</scope>
    <source>
        <strain evidence="2 3">DSM 46662</strain>
    </source>
</reference>
<evidence type="ECO:0000256" key="1">
    <source>
        <dbReference type="SAM" id="Phobius"/>
    </source>
</evidence>
<dbReference type="EMBL" id="JBDLNU010000001">
    <property type="protein sequence ID" value="MFM1726654.1"/>
    <property type="molecule type" value="Genomic_DNA"/>
</dbReference>
<feature type="transmembrane region" description="Helical" evidence="1">
    <location>
        <begin position="42"/>
        <end position="61"/>
    </location>
</feature>
<proteinExistence type="predicted"/>
<evidence type="ECO:0008006" key="4">
    <source>
        <dbReference type="Google" id="ProtNLM"/>
    </source>
</evidence>
<feature type="transmembrane region" description="Helical" evidence="1">
    <location>
        <begin position="118"/>
        <end position="141"/>
    </location>
</feature>
<organism evidence="2 3">
    <name type="scientific">Prescottella soli</name>
    <dbReference type="NCBI Taxonomy" id="1543852"/>
    <lineage>
        <taxon>Bacteria</taxon>
        <taxon>Bacillati</taxon>
        <taxon>Actinomycetota</taxon>
        <taxon>Actinomycetes</taxon>
        <taxon>Mycobacteriales</taxon>
        <taxon>Nocardiaceae</taxon>
        <taxon>Prescottella</taxon>
    </lineage>
</organism>
<name>A0ABW9FM41_9NOCA</name>
<sequence length="217" mass="22808">MGQLGKARLRRESLGFALGSALFALGAAPGYATAVGSEADNLTFFVGSLFFTAAAFVQLRLSGRAVPDATTSRADRYDWWSALVQFVGTLLFNISTGVALVRSLSLHEHHEFVWKPDLFGSVCFLASSALAVVATTEINGLWDPHARNWGSTWLNMIGSVAFGVSAAGAVFVPGTHRPEDAAAANAGTLVGALCFLAAALLMKPPAPRTEKMPGPGR</sequence>
<protein>
    <recommendedName>
        <fullName evidence="4">YrhK domain-containing protein</fullName>
    </recommendedName>
</protein>
<feature type="transmembrane region" description="Helical" evidence="1">
    <location>
        <begin position="153"/>
        <end position="172"/>
    </location>
</feature>